<evidence type="ECO:0000256" key="9">
    <source>
        <dbReference type="ARBA" id="ARBA00023125"/>
    </source>
</evidence>
<dbReference type="PRINTS" id="PR00418">
    <property type="entry name" value="TPI2FAMILY"/>
</dbReference>
<dbReference type="InterPro" id="IPR006171">
    <property type="entry name" value="TOPRIM_dom"/>
</dbReference>
<comment type="catalytic activity">
    <reaction evidence="1">
        <text>ATP-dependent breakage, passage and rejoining of double-stranded DNA.</text>
        <dbReference type="EC" id="5.6.2.2"/>
    </reaction>
</comment>
<dbReference type="Pfam" id="PF01751">
    <property type="entry name" value="Toprim"/>
    <property type="match status" value="1"/>
</dbReference>
<dbReference type="AlphaFoldDB" id="A0A2J6WV75"/>
<accession>A0A2J6WV75</accession>
<evidence type="ECO:0000259" key="11">
    <source>
        <dbReference type="PROSITE" id="PS50880"/>
    </source>
</evidence>
<keyword evidence="7" id="KW-0460">Magnesium</keyword>
<keyword evidence="4" id="KW-0479">Metal-binding</keyword>
<evidence type="ECO:0000256" key="1">
    <source>
        <dbReference type="ARBA" id="ARBA00000185"/>
    </source>
</evidence>
<gene>
    <name evidence="12" type="ORF">C0184_14610</name>
</gene>
<dbReference type="SUPFAM" id="SSF56719">
    <property type="entry name" value="Type II DNA topoisomerase"/>
    <property type="match status" value="1"/>
</dbReference>
<evidence type="ECO:0000256" key="2">
    <source>
        <dbReference type="ARBA" id="ARBA00010708"/>
    </source>
</evidence>
<evidence type="ECO:0000256" key="10">
    <source>
        <dbReference type="ARBA" id="ARBA00023235"/>
    </source>
</evidence>
<dbReference type="Gene3D" id="3.40.50.670">
    <property type="match status" value="1"/>
</dbReference>
<keyword evidence="6" id="KW-0067">ATP-binding</keyword>
<keyword evidence="10 12" id="KW-0413">Isomerase</keyword>
<evidence type="ECO:0000256" key="4">
    <source>
        <dbReference type="ARBA" id="ARBA00022723"/>
    </source>
</evidence>
<sequence>FQAILPMRGKILNVEKSRLDRMLSNAEVRALITAIGTSIGDQFDLSKLRYHRIFLMTDADVDGSHIRTLLLTFFFRHMRPLITNGHLFIAQPPLYRIKHGREQVYTYSDAERDAYLSKLPPGTKVEIQRYKGLGEMNAEQLWETTMNPQNRVILQVTLEDAARADETFTMLMGDLVPPRRRFIQTHANEVVELDI</sequence>
<evidence type="ECO:0000256" key="6">
    <source>
        <dbReference type="ARBA" id="ARBA00022840"/>
    </source>
</evidence>
<dbReference type="InterPro" id="IPR013760">
    <property type="entry name" value="Topo_IIA-like_dom_sf"/>
</dbReference>
<dbReference type="GO" id="GO:0003677">
    <property type="term" value="F:DNA binding"/>
    <property type="evidence" value="ECO:0007669"/>
    <property type="project" value="UniProtKB-KW"/>
</dbReference>
<evidence type="ECO:0000313" key="13">
    <source>
        <dbReference type="Proteomes" id="UP000243376"/>
    </source>
</evidence>
<dbReference type="InterPro" id="IPR002288">
    <property type="entry name" value="DNA_gyrase_B_C"/>
</dbReference>
<dbReference type="GO" id="GO:0034335">
    <property type="term" value="F:DNA negative supercoiling activity"/>
    <property type="evidence" value="ECO:0007669"/>
    <property type="project" value="UniProtKB-ARBA"/>
</dbReference>
<reference evidence="12 13" key="1">
    <citation type="submission" date="2018-01" db="EMBL/GenBank/DDBJ databases">
        <title>Metagenomic assembled genomes from two thermal pools in the Uzon Caldera, Kamchatka, Russia.</title>
        <authorList>
            <person name="Wilkins L."/>
            <person name="Ettinger C."/>
        </authorList>
    </citation>
    <scope>NUCLEOTIDE SEQUENCE [LARGE SCALE GENOMIC DNA]</scope>
    <source>
        <strain evidence="12">ZAV-02</strain>
    </source>
</reference>
<dbReference type="EMBL" id="PNIQ01000975">
    <property type="protein sequence ID" value="PMP74830.1"/>
    <property type="molecule type" value="Genomic_DNA"/>
</dbReference>
<dbReference type="InterPro" id="IPR000565">
    <property type="entry name" value="Topo_IIA_B"/>
</dbReference>
<dbReference type="PROSITE" id="PS50880">
    <property type="entry name" value="TOPRIM"/>
    <property type="match status" value="1"/>
</dbReference>
<keyword evidence="5" id="KW-0547">Nucleotide-binding</keyword>
<comment type="similarity">
    <text evidence="2">Belongs to the type II topoisomerase GyrB family.</text>
</comment>
<comment type="caution">
    <text evidence="12">The sequence shown here is derived from an EMBL/GenBank/DDBJ whole genome shotgun (WGS) entry which is preliminary data.</text>
</comment>
<dbReference type="Pfam" id="PF00986">
    <property type="entry name" value="DNA_gyraseB_C"/>
    <property type="match status" value="1"/>
</dbReference>
<name>A0A2J6WV75_9CHLR</name>
<dbReference type="GO" id="GO:0005524">
    <property type="term" value="F:ATP binding"/>
    <property type="evidence" value="ECO:0007669"/>
    <property type="project" value="UniProtKB-KW"/>
</dbReference>
<dbReference type="SMART" id="SM00433">
    <property type="entry name" value="TOP2c"/>
    <property type="match status" value="1"/>
</dbReference>
<dbReference type="GO" id="GO:0046872">
    <property type="term" value="F:metal ion binding"/>
    <property type="evidence" value="ECO:0007669"/>
    <property type="project" value="UniProtKB-KW"/>
</dbReference>
<dbReference type="PANTHER" id="PTHR45866">
    <property type="entry name" value="DNA GYRASE/TOPOISOMERASE SUBUNIT B"/>
    <property type="match status" value="1"/>
</dbReference>
<dbReference type="InterPro" id="IPR013759">
    <property type="entry name" value="Topo_IIA_B_C"/>
</dbReference>
<evidence type="ECO:0000313" key="12">
    <source>
        <dbReference type="EMBL" id="PMP74830.1"/>
    </source>
</evidence>
<keyword evidence="8" id="KW-0799">Topoisomerase</keyword>
<feature type="non-terminal residue" evidence="12">
    <location>
        <position position="1"/>
    </location>
</feature>
<feature type="domain" description="Toprim" evidence="11">
    <location>
        <begin position="1"/>
        <end position="93"/>
    </location>
</feature>
<evidence type="ECO:0000256" key="5">
    <source>
        <dbReference type="ARBA" id="ARBA00022741"/>
    </source>
</evidence>
<dbReference type="PANTHER" id="PTHR45866:SF1">
    <property type="entry name" value="DNA GYRASE SUBUNIT B, MITOCHONDRIAL"/>
    <property type="match status" value="1"/>
</dbReference>
<dbReference type="GO" id="GO:0006265">
    <property type="term" value="P:DNA topological change"/>
    <property type="evidence" value="ECO:0007669"/>
    <property type="project" value="InterPro"/>
</dbReference>
<evidence type="ECO:0000256" key="7">
    <source>
        <dbReference type="ARBA" id="ARBA00022842"/>
    </source>
</evidence>
<keyword evidence="9" id="KW-0238">DNA-binding</keyword>
<protein>
    <recommendedName>
        <fullName evidence="3">DNA topoisomerase (ATP-hydrolyzing)</fullName>
        <ecNumber evidence="3">5.6.2.2</ecNumber>
    </recommendedName>
</protein>
<proteinExistence type="inferred from homology"/>
<dbReference type="PRINTS" id="PR01159">
    <property type="entry name" value="DNAGYRASEB"/>
</dbReference>
<dbReference type="EC" id="5.6.2.2" evidence="3"/>
<dbReference type="Proteomes" id="UP000243376">
    <property type="component" value="Unassembled WGS sequence"/>
</dbReference>
<organism evidence="12 13">
    <name type="scientific">Chloroflexus aggregans</name>
    <dbReference type="NCBI Taxonomy" id="152260"/>
    <lineage>
        <taxon>Bacteria</taxon>
        <taxon>Bacillati</taxon>
        <taxon>Chloroflexota</taxon>
        <taxon>Chloroflexia</taxon>
        <taxon>Chloroflexales</taxon>
        <taxon>Chloroflexineae</taxon>
        <taxon>Chloroflexaceae</taxon>
        <taxon>Chloroflexus</taxon>
    </lineage>
</organism>
<evidence type="ECO:0000256" key="8">
    <source>
        <dbReference type="ARBA" id="ARBA00023029"/>
    </source>
</evidence>
<evidence type="ECO:0000256" key="3">
    <source>
        <dbReference type="ARBA" id="ARBA00012895"/>
    </source>
</evidence>
<dbReference type="InterPro" id="IPR001241">
    <property type="entry name" value="Topo_IIA"/>
</dbReference>